<gene>
    <name evidence="1" type="ORF">B456_011G086400</name>
</gene>
<dbReference type="Proteomes" id="UP000032304">
    <property type="component" value="Chromosome 11"/>
</dbReference>
<name>A0A0D2RIY2_GOSRA</name>
<accession>A0A0D2RIY2</accession>
<evidence type="ECO:0000313" key="1">
    <source>
        <dbReference type="EMBL" id="KJB70672.1"/>
    </source>
</evidence>
<proteinExistence type="predicted"/>
<organism evidence="1 2">
    <name type="scientific">Gossypium raimondii</name>
    <name type="common">Peruvian cotton</name>
    <name type="synonym">Gossypium klotzschianum subsp. raimondii</name>
    <dbReference type="NCBI Taxonomy" id="29730"/>
    <lineage>
        <taxon>Eukaryota</taxon>
        <taxon>Viridiplantae</taxon>
        <taxon>Streptophyta</taxon>
        <taxon>Embryophyta</taxon>
        <taxon>Tracheophyta</taxon>
        <taxon>Spermatophyta</taxon>
        <taxon>Magnoliopsida</taxon>
        <taxon>eudicotyledons</taxon>
        <taxon>Gunneridae</taxon>
        <taxon>Pentapetalae</taxon>
        <taxon>rosids</taxon>
        <taxon>malvids</taxon>
        <taxon>Malvales</taxon>
        <taxon>Malvaceae</taxon>
        <taxon>Malvoideae</taxon>
        <taxon>Gossypium</taxon>
    </lineage>
</organism>
<dbReference type="Gramene" id="KJB70672">
    <property type="protein sequence ID" value="KJB70672"/>
    <property type="gene ID" value="B456_011G086400"/>
</dbReference>
<dbReference type="EMBL" id="CM001750">
    <property type="protein sequence ID" value="KJB70672.1"/>
    <property type="molecule type" value="Genomic_DNA"/>
</dbReference>
<reference evidence="1 2" key="1">
    <citation type="journal article" date="2012" name="Nature">
        <title>Repeated polyploidization of Gossypium genomes and the evolution of spinnable cotton fibres.</title>
        <authorList>
            <person name="Paterson A.H."/>
            <person name="Wendel J.F."/>
            <person name="Gundlach H."/>
            <person name="Guo H."/>
            <person name="Jenkins J."/>
            <person name="Jin D."/>
            <person name="Llewellyn D."/>
            <person name="Showmaker K.C."/>
            <person name="Shu S."/>
            <person name="Udall J."/>
            <person name="Yoo M.J."/>
            <person name="Byers R."/>
            <person name="Chen W."/>
            <person name="Doron-Faigenboim A."/>
            <person name="Duke M.V."/>
            <person name="Gong L."/>
            <person name="Grimwood J."/>
            <person name="Grover C."/>
            <person name="Grupp K."/>
            <person name="Hu G."/>
            <person name="Lee T.H."/>
            <person name="Li J."/>
            <person name="Lin L."/>
            <person name="Liu T."/>
            <person name="Marler B.S."/>
            <person name="Page J.T."/>
            <person name="Roberts A.W."/>
            <person name="Romanel E."/>
            <person name="Sanders W.S."/>
            <person name="Szadkowski E."/>
            <person name="Tan X."/>
            <person name="Tang H."/>
            <person name="Xu C."/>
            <person name="Wang J."/>
            <person name="Wang Z."/>
            <person name="Zhang D."/>
            <person name="Zhang L."/>
            <person name="Ashrafi H."/>
            <person name="Bedon F."/>
            <person name="Bowers J.E."/>
            <person name="Brubaker C.L."/>
            <person name="Chee P.W."/>
            <person name="Das S."/>
            <person name="Gingle A.R."/>
            <person name="Haigler C.H."/>
            <person name="Harker D."/>
            <person name="Hoffmann L.V."/>
            <person name="Hovav R."/>
            <person name="Jones D.C."/>
            <person name="Lemke C."/>
            <person name="Mansoor S."/>
            <person name="ur Rahman M."/>
            <person name="Rainville L.N."/>
            <person name="Rambani A."/>
            <person name="Reddy U.K."/>
            <person name="Rong J.K."/>
            <person name="Saranga Y."/>
            <person name="Scheffler B.E."/>
            <person name="Scheffler J.A."/>
            <person name="Stelly D.M."/>
            <person name="Triplett B.A."/>
            <person name="Van Deynze A."/>
            <person name="Vaslin M.F."/>
            <person name="Waghmare V.N."/>
            <person name="Walford S.A."/>
            <person name="Wright R.J."/>
            <person name="Zaki E.A."/>
            <person name="Zhang T."/>
            <person name="Dennis E.S."/>
            <person name="Mayer K.F."/>
            <person name="Peterson D.G."/>
            <person name="Rokhsar D.S."/>
            <person name="Wang X."/>
            <person name="Schmutz J."/>
        </authorList>
    </citation>
    <scope>NUCLEOTIDE SEQUENCE [LARGE SCALE GENOMIC DNA]</scope>
</reference>
<dbReference type="AlphaFoldDB" id="A0A0D2RIY2"/>
<keyword evidence="2" id="KW-1185">Reference proteome</keyword>
<evidence type="ECO:0000313" key="2">
    <source>
        <dbReference type="Proteomes" id="UP000032304"/>
    </source>
</evidence>
<dbReference type="OMA" id="CEAYIFI"/>
<sequence>MHTSFMELLVQISLKRRSIGDGVEVHIKTKPLKGYVEYYKIVNRFQSIDLLQKLLVCEAYIFIRVF</sequence>
<protein>
    <submittedName>
        <fullName evidence="1">Uncharacterized protein</fullName>
    </submittedName>
</protein>